<proteinExistence type="predicted"/>
<accession>A0AAD3P5Y0</accession>
<organism evidence="2 3">
    <name type="scientific">Nepenthes gracilis</name>
    <name type="common">Slender pitcher plant</name>
    <dbReference type="NCBI Taxonomy" id="150966"/>
    <lineage>
        <taxon>Eukaryota</taxon>
        <taxon>Viridiplantae</taxon>
        <taxon>Streptophyta</taxon>
        <taxon>Embryophyta</taxon>
        <taxon>Tracheophyta</taxon>
        <taxon>Spermatophyta</taxon>
        <taxon>Magnoliopsida</taxon>
        <taxon>eudicotyledons</taxon>
        <taxon>Gunneridae</taxon>
        <taxon>Pentapetalae</taxon>
        <taxon>Caryophyllales</taxon>
        <taxon>Nepenthaceae</taxon>
        <taxon>Nepenthes</taxon>
    </lineage>
</organism>
<feature type="region of interest" description="Disordered" evidence="1">
    <location>
        <begin position="1"/>
        <end position="21"/>
    </location>
</feature>
<comment type="caution">
    <text evidence="2">The sequence shown here is derived from an EMBL/GenBank/DDBJ whole genome shotgun (WGS) entry which is preliminary data.</text>
</comment>
<name>A0AAD3P5Y0_NEPGR</name>
<keyword evidence="3" id="KW-1185">Reference proteome</keyword>
<sequence length="94" mass="10639">MLTPDFEGHQVPPSTSEGVTHHPWTHYFLSLKSFEEASKSRCMAYALVTYAAGPDDLGPLPETILKFLAEYLNVVPNKLRNKLTLGRDMQYQID</sequence>
<gene>
    <name evidence="2" type="ORF">Nepgr_001897</name>
</gene>
<evidence type="ECO:0000313" key="2">
    <source>
        <dbReference type="EMBL" id="GMH00058.1"/>
    </source>
</evidence>
<reference evidence="2" key="1">
    <citation type="submission" date="2023-05" db="EMBL/GenBank/DDBJ databases">
        <title>Nepenthes gracilis genome sequencing.</title>
        <authorList>
            <person name="Fukushima K."/>
        </authorList>
    </citation>
    <scope>NUCLEOTIDE SEQUENCE</scope>
    <source>
        <strain evidence="2">SING2019-196</strain>
    </source>
</reference>
<dbReference type="Proteomes" id="UP001279734">
    <property type="component" value="Unassembled WGS sequence"/>
</dbReference>
<evidence type="ECO:0000256" key="1">
    <source>
        <dbReference type="SAM" id="MobiDB-lite"/>
    </source>
</evidence>
<evidence type="ECO:0000313" key="3">
    <source>
        <dbReference type="Proteomes" id="UP001279734"/>
    </source>
</evidence>
<dbReference type="AlphaFoldDB" id="A0AAD3P5Y0"/>
<dbReference type="EMBL" id="BSYO01000001">
    <property type="protein sequence ID" value="GMH00058.1"/>
    <property type="molecule type" value="Genomic_DNA"/>
</dbReference>
<protein>
    <submittedName>
        <fullName evidence="2">Uncharacterized protein</fullName>
    </submittedName>
</protein>